<dbReference type="EMBL" id="FLRC01000006">
    <property type="protein sequence ID" value="SBT24126.1"/>
    <property type="molecule type" value="Genomic_DNA"/>
</dbReference>
<reference evidence="7 8" key="2">
    <citation type="submission" date="2017-08" db="EMBL/GenBank/DDBJ databases">
        <authorList>
            <person name="de Groot N.N."/>
        </authorList>
    </citation>
    <scope>NUCLEOTIDE SEQUENCE [LARGE SCALE GENOMIC DNA]</scope>
    <source>
        <strain evidence="7">Orrdi1</strain>
    </source>
</reference>
<comment type="caution">
    <text evidence="4">Lacks conserved residue(s) required for the propagation of feature annotation.</text>
</comment>
<dbReference type="OrthoDB" id="5290098at2"/>
<evidence type="ECO:0000256" key="3">
    <source>
        <dbReference type="ARBA" id="ARBA00023098"/>
    </source>
</evidence>
<dbReference type="EMBL" id="LT907988">
    <property type="protein sequence ID" value="SOE51437.1"/>
    <property type="molecule type" value="Genomic_DNA"/>
</dbReference>
<dbReference type="STRING" id="1851544.ODI_02214"/>
<dbReference type="Proteomes" id="UP000078558">
    <property type="component" value="Chromosome I"/>
</dbReference>
<dbReference type="KEGG" id="odi:ODI_R3441"/>
<feature type="short sequence motif" description="DGA/G" evidence="4">
    <location>
        <begin position="155"/>
        <end position="157"/>
    </location>
</feature>
<protein>
    <submittedName>
        <fullName evidence="6">UPF0028 protein YchK</fullName>
    </submittedName>
</protein>
<dbReference type="InterPro" id="IPR002641">
    <property type="entry name" value="PNPLA_dom"/>
</dbReference>
<dbReference type="Gene3D" id="3.40.1090.10">
    <property type="entry name" value="Cytosolic phospholipase A2 catalytic domain"/>
    <property type="match status" value="2"/>
</dbReference>
<dbReference type="PANTHER" id="PTHR14226:SF76">
    <property type="entry name" value="NTE FAMILY PROTEIN RSSA"/>
    <property type="match status" value="1"/>
</dbReference>
<dbReference type="GO" id="GO:0016787">
    <property type="term" value="F:hydrolase activity"/>
    <property type="evidence" value="ECO:0007669"/>
    <property type="project" value="UniProtKB-UniRule"/>
</dbReference>
<keyword evidence="2 4" id="KW-0442">Lipid degradation</keyword>
<dbReference type="AlphaFoldDB" id="A0A1C3JY20"/>
<keyword evidence="1 4" id="KW-0378">Hydrolase</keyword>
<evidence type="ECO:0000256" key="4">
    <source>
        <dbReference type="PROSITE-ProRule" id="PRU01161"/>
    </source>
</evidence>
<organism evidence="6 8">
    <name type="scientific">Orrella dioscoreae</name>
    <dbReference type="NCBI Taxonomy" id="1851544"/>
    <lineage>
        <taxon>Bacteria</taxon>
        <taxon>Pseudomonadati</taxon>
        <taxon>Pseudomonadota</taxon>
        <taxon>Betaproteobacteria</taxon>
        <taxon>Burkholderiales</taxon>
        <taxon>Alcaligenaceae</taxon>
        <taxon>Orrella</taxon>
    </lineage>
</organism>
<accession>A0A1C3JY20</accession>
<dbReference type="RefSeq" id="WP_067749986.1">
    <property type="nucleotide sequence ID" value="NZ_LT907988.1"/>
</dbReference>
<sequence length="319" mass="33699">MAYRPRIGLALGSGSARGWSHIGVIRALERAGVVPDVVCGTSIGALVGAVYAAGRLDWLAEWTGKLTWGGVVGMLDLRMGGGLIEGSKLVRFFEQHFDDEGMAGLPKPFACVATELSTGREVWLRDGPVIDAVRASMALPGLFTPAQQKGRLLVDGGLVNPVPVSLCRAMGADIVIAVDLNWDLIGRRSRSATTAAAPEEDKTGVLATLLGKLRPAPRAAAGNPDEPPAPEMPSLLDVLGTSLNIMQVRITQSRLAGEPADVMIRPRLSNIAAMDYHRANLAIAEGERAATRVLPLIQDLLGPQLLPLDDASLDEEAAQ</sequence>
<gene>
    <name evidence="6" type="ORF">ODI_02214</name>
    <name evidence="7" type="ORF">ODI_R3441</name>
</gene>
<dbReference type="Pfam" id="PF01734">
    <property type="entry name" value="Patatin"/>
    <property type="match status" value="1"/>
</dbReference>
<dbReference type="GO" id="GO:0016042">
    <property type="term" value="P:lipid catabolic process"/>
    <property type="evidence" value="ECO:0007669"/>
    <property type="project" value="UniProtKB-UniRule"/>
</dbReference>
<evidence type="ECO:0000256" key="2">
    <source>
        <dbReference type="ARBA" id="ARBA00022963"/>
    </source>
</evidence>
<dbReference type="InterPro" id="IPR016035">
    <property type="entry name" value="Acyl_Trfase/lysoPLipase"/>
</dbReference>
<dbReference type="InterPro" id="IPR050301">
    <property type="entry name" value="NTE"/>
</dbReference>
<evidence type="ECO:0000313" key="7">
    <source>
        <dbReference type="EMBL" id="SOE51437.1"/>
    </source>
</evidence>
<dbReference type="SUPFAM" id="SSF52151">
    <property type="entry name" value="FabD/lysophospholipase-like"/>
    <property type="match status" value="1"/>
</dbReference>
<reference evidence="6 8" key="1">
    <citation type="submission" date="2016-06" db="EMBL/GenBank/DDBJ databases">
        <authorList>
            <person name="Kjaerup R.B."/>
            <person name="Dalgaard T.S."/>
            <person name="Juul-Madsen H.R."/>
        </authorList>
    </citation>
    <scope>NUCLEOTIDE SEQUENCE [LARGE SCALE GENOMIC DNA]</scope>
    <source>
        <strain evidence="6">Orrdi1</strain>
    </source>
</reference>
<feature type="domain" description="PNPLA" evidence="5">
    <location>
        <begin position="9"/>
        <end position="168"/>
    </location>
</feature>
<feature type="short sequence motif" description="GXSXG" evidence="4">
    <location>
        <begin position="40"/>
        <end position="44"/>
    </location>
</feature>
<dbReference type="PANTHER" id="PTHR14226">
    <property type="entry name" value="NEUROPATHY TARGET ESTERASE/SWISS CHEESE D.MELANOGASTER"/>
    <property type="match status" value="1"/>
</dbReference>
<evidence type="ECO:0000256" key="1">
    <source>
        <dbReference type="ARBA" id="ARBA00022801"/>
    </source>
</evidence>
<evidence type="ECO:0000313" key="8">
    <source>
        <dbReference type="Proteomes" id="UP000078558"/>
    </source>
</evidence>
<keyword evidence="8" id="KW-1185">Reference proteome</keyword>
<evidence type="ECO:0000313" key="6">
    <source>
        <dbReference type="EMBL" id="SBT24126.1"/>
    </source>
</evidence>
<evidence type="ECO:0000259" key="5">
    <source>
        <dbReference type="PROSITE" id="PS51635"/>
    </source>
</evidence>
<name>A0A1C3JY20_9BURK</name>
<feature type="active site" description="Proton acceptor" evidence="4">
    <location>
        <position position="155"/>
    </location>
</feature>
<keyword evidence="3 4" id="KW-0443">Lipid metabolism</keyword>
<proteinExistence type="predicted"/>
<dbReference type="PROSITE" id="PS51635">
    <property type="entry name" value="PNPLA"/>
    <property type="match status" value="1"/>
</dbReference>
<feature type="active site" description="Nucleophile" evidence="4">
    <location>
        <position position="42"/>
    </location>
</feature>